<organism evidence="1 3">
    <name type="scientific">Mangrovimonas cancribranchiae</name>
    <dbReference type="NCBI Taxonomy" id="3080055"/>
    <lineage>
        <taxon>Bacteria</taxon>
        <taxon>Pseudomonadati</taxon>
        <taxon>Bacteroidota</taxon>
        <taxon>Flavobacteriia</taxon>
        <taxon>Flavobacteriales</taxon>
        <taxon>Flavobacteriaceae</taxon>
        <taxon>Mangrovimonas</taxon>
    </lineage>
</organism>
<reference evidence="1 3" key="1">
    <citation type="submission" date="2023-10" db="EMBL/GenBank/DDBJ databases">
        <title>Culture-based analysis of two novel bacteria associated with mangrove crab gills.</title>
        <authorList>
            <person name="Yang X."/>
            <person name="Garuglieri E."/>
            <person name="Van Goethem M.W."/>
            <person name="Fusi M."/>
            <person name="Marasco R."/>
            <person name="Daffonchio D.G."/>
        </authorList>
    </citation>
    <scope>NUCLEOTIDE SEQUENCE [LARGE SCALE GENOMIC DNA]</scope>
    <source>
        <strain evidence="2">UG2-1</strain>
        <strain evidence="1">UG2-2</strain>
        <strain evidence="3">UG2_2</strain>
    </source>
</reference>
<dbReference type="EMBL" id="CP136924">
    <property type="protein sequence ID" value="WXA03932.1"/>
    <property type="molecule type" value="Genomic_DNA"/>
</dbReference>
<gene>
    <name evidence="2" type="ORF">R3L15_01975</name>
    <name evidence="1" type="ORF">R3L16_05420</name>
</gene>
<sequence length="879" mass="101738">MKIVRIKNKSVFLLIFIFIQLHSFSQERFIFKGKIVDTLGVPVSNANILVNNINGERVSFSKSDHSGSFHFDLKKQSTNYIFEISSLEHQHTSFILTPENQVAQKKEFKLKMRGEILSEVLISVKQKIRKKNDTIVYDATQYVKKNDNAVEDLIKRLPGIKIDSDGGISVNGKAISKILVEGNDLFSENYKIISKSLNPNAVNEIEILNNYNDNLILKQISRSDNVALNLKFKDSIKNQIVGDVKLGLGVPKKTNNKLDAMLLNSKTNFYTTNTFNNTGSRSNKLFNDTSFENNNINRLSEYRKKANYLIRDDDINLPKEIDETNINDNNSLLNALGASQNINEKLTINALVFYSDDKILKKSNKLTEFNAQSSLTIFENKSIKSKTNLKNVDLKLKNIISTNKLLNVDFRLYKEESNSNDKILGVNQNFHSNLKNEDVYFSQHMDYTVKITDNAAILFENNFTKNAKKQHYNLVNQIIENNSYSNLVQNYKNEFSLFEFGAYYISKKLNFQLGYSNFKESLISNFYKENVSQLDNNISNDESLKNIRLSAFGSYEHNFYNKVNLLVGLSCIYDKNQVINRDNNNLLYLMPKIKITFKTRLLGKTVLNYNYKNNYPNLKDLYGNYILIDNRSFFKGSDTYLRQREHSISLAHYYSNWKKQYHLNILFDINYKTNGVVTSLTTNSPYLFYNKNFGKSINRFLLKANWSKYIPKLKSSIGLSVYNLTRNYQTSLNSTTSDVRNSMFNIGFSYASLFKSKVNFKTGVNVETNNNKLKSIKNTSTTKRLKSYFDVEYDIGENYFVSLSSNQLYPYSNSNNKQVYNFINASLLFDIKNLKFNLSCQNLLNHKSIEEITIIDFQKTKENLFLINRFVLLEAKWNF</sequence>
<keyword evidence="2" id="KW-0121">Carboxypeptidase</keyword>
<dbReference type="KEGG" id="mcaa:R3L15_01975"/>
<dbReference type="AlphaFoldDB" id="A0AAU6P2E4"/>
<protein>
    <submittedName>
        <fullName evidence="1">Carboxypeptidase-like regulatory domain-containing protein</fullName>
    </submittedName>
</protein>
<accession>A0AAU6P2E4</accession>
<dbReference type="SUPFAM" id="SSF49464">
    <property type="entry name" value="Carboxypeptidase regulatory domain-like"/>
    <property type="match status" value="1"/>
</dbReference>
<keyword evidence="2" id="KW-0645">Protease</keyword>
<evidence type="ECO:0000313" key="3">
    <source>
        <dbReference type="Proteomes" id="UP001368318"/>
    </source>
</evidence>
<dbReference type="SUPFAM" id="SSF56935">
    <property type="entry name" value="Porins"/>
    <property type="match status" value="1"/>
</dbReference>
<evidence type="ECO:0000313" key="1">
    <source>
        <dbReference type="EMBL" id="WXA03932.1"/>
    </source>
</evidence>
<proteinExistence type="predicted"/>
<keyword evidence="2" id="KW-0378">Hydrolase</keyword>
<dbReference type="GO" id="GO:0004180">
    <property type="term" value="F:carboxypeptidase activity"/>
    <property type="evidence" value="ECO:0007669"/>
    <property type="project" value="UniProtKB-KW"/>
</dbReference>
<name>A0AAU6P2E4_9FLAO</name>
<dbReference type="EMBL" id="CP136925">
    <property type="protein sequence ID" value="WXA13647.1"/>
    <property type="molecule type" value="Genomic_DNA"/>
</dbReference>
<dbReference type="RefSeq" id="WP_338732927.1">
    <property type="nucleotide sequence ID" value="NZ_CP136924.1"/>
</dbReference>
<dbReference type="InterPro" id="IPR008969">
    <property type="entry name" value="CarboxyPept-like_regulatory"/>
</dbReference>
<keyword evidence="3" id="KW-1185">Reference proteome</keyword>
<dbReference type="Proteomes" id="UP001368318">
    <property type="component" value="Chromosome"/>
</dbReference>
<evidence type="ECO:0000313" key="2">
    <source>
        <dbReference type="EMBL" id="WXA13647.1"/>
    </source>
</evidence>